<feature type="domain" description="Protein kinase" evidence="1">
    <location>
        <begin position="38"/>
        <end position="326"/>
    </location>
</feature>
<evidence type="ECO:0000313" key="3">
    <source>
        <dbReference type="WBParaSite" id="SMUV_0000374301-mRNA-1"/>
    </source>
</evidence>
<accession>A0A0N5AH99</accession>
<dbReference type="InterPro" id="IPR011009">
    <property type="entry name" value="Kinase-like_dom_sf"/>
</dbReference>
<dbReference type="SMART" id="SM00220">
    <property type="entry name" value="S_TKc"/>
    <property type="match status" value="1"/>
</dbReference>
<dbReference type="GO" id="GO:0004672">
    <property type="term" value="F:protein kinase activity"/>
    <property type="evidence" value="ECO:0007669"/>
    <property type="project" value="InterPro"/>
</dbReference>
<dbReference type="PROSITE" id="PS50011">
    <property type="entry name" value="PROTEIN_KINASE_DOM"/>
    <property type="match status" value="1"/>
</dbReference>
<evidence type="ECO:0000259" key="1">
    <source>
        <dbReference type="PROSITE" id="PS50011"/>
    </source>
</evidence>
<dbReference type="PANTHER" id="PTHR11909">
    <property type="entry name" value="CASEIN KINASE-RELATED"/>
    <property type="match status" value="1"/>
</dbReference>
<dbReference type="InterPro" id="IPR050235">
    <property type="entry name" value="CK1_Ser-Thr_kinase"/>
</dbReference>
<evidence type="ECO:0000313" key="2">
    <source>
        <dbReference type="Proteomes" id="UP000046393"/>
    </source>
</evidence>
<dbReference type="STRING" id="451379.A0A0N5AH99"/>
<dbReference type="AlphaFoldDB" id="A0A0N5AH99"/>
<keyword evidence="2" id="KW-1185">Reference proteome</keyword>
<sequence length="349" mass="40992">MSVDLPNSRETSCENDRDEIQKRLPEKNCLIRGKNFSFAIGRQLSLGRFGAVYEVLRHSDGKRFAAKLELCDGHFHGLNIDYTVLEQTTKKKLKYFPELIDFGKIQGYFKFIIMSMLDKNLNQLRFLFVENRFSLSTSLRLGIQTLNALKELHSLGYVHRDIKARTYRTTSFSRLAIINQIHQLSCATNFVVNREPYPNLKVYIIDFGLCRTYRGADGEIKPPRDKTCFRGTTRYASLSAHYEKEQSPRDDLESWYYMLIEMTSGDLPWSKMHRDDREEVKKIKLECRTHNGMQLLLKECPSVELSRILSYIDNLTYYSQPDYDFIIQLLNLTARNYAVNFQEPYDWEE</sequence>
<dbReference type="GO" id="GO:0005524">
    <property type="term" value="F:ATP binding"/>
    <property type="evidence" value="ECO:0007669"/>
    <property type="project" value="InterPro"/>
</dbReference>
<name>A0A0N5AH99_9BILA</name>
<proteinExistence type="predicted"/>
<dbReference type="SUPFAM" id="SSF56112">
    <property type="entry name" value="Protein kinase-like (PK-like)"/>
    <property type="match status" value="1"/>
</dbReference>
<reference evidence="3" key="1">
    <citation type="submission" date="2017-02" db="UniProtKB">
        <authorList>
            <consortium name="WormBaseParasite"/>
        </authorList>
    </citation>
    <scope>IDENTIFICATION</scope>
</reference>
<dbReference type="WBParaSite" id="SMUV_0000374301-mRNA-1">
    <property type="protein sequence ID" value="SMUV_0000374301-mRNA-1"/>
    <property type="gene ID" value="SMUV_0000374301"/>
</dbReference>
<protein>
    <submittedName>
        <fullName evidence="3">Protein kinase domain-containing protein</fullName>
    </submittedName>
</protein>
<dbReference type="InterPro" id="IPR000719">
    <property type="entry name" value="Prot_kinase_dom"/>
</dbReference>
<dbReference type="Proteomes" id="UP000046393">
    <property type="component" value="Unplaced"/>
</dbReference>
<organism evidence="2 3">
    <name type="scientific">Syphacia muris</name>
    <dbReference type="NCBI Taxonomy" id="451379"/>
    <lineage>
        <taxon>Eukaryota</taxon>
        <taxon>Metazoa</taxon>
        <taxon>Ecdysozoa</taxon>
        <taxon>Nematoda</taxon>
        <taxon>Chromadorea</taxon>
        <taxon>Rhabditida</taxon>
        <taxon>Spirurina</taxon>
        <taxon>Oxyuridomorpha</taxon>
        <taxon>Oxyuroidea</taxon>
        <taxon>Oxyuridae</taxon>
        <taxon>Syphacia</taxon>
    </lineage>
</organism>
<dbReference type="Gene3D" id="1.10.510.10">
    <property type="entry name" value="Transferase(Phosphotransferase) domain 1"/>
    <property type="match status" value="2"/>
</dbReference>